<organism evidence="1 2">
    <name type="scientific">Salinimonas sediminis</name>
    <dbReference type="NCBI Taxonomy" id="2303538"/>
    <lineage>
        <taxon>Bacteria</taxon>
        <taxon>Pseudomonadati</taxon>
        <taxon>Pseudomonadota</taxon>
        <taxon>Gammaproteobacteria</taxon>
        <taxon>Alteromonadales</taxon>
        <taxon>Alteromonadaceae</taxon>
        <taxon>Alteromonas/Salinimonas group</taxon>
        <taxon>Salinimonas</taxon>
    </lineage>
</organism>
<dbReference type="KEGG" id="salm:D0Y50_01175"/>
<reference evidence="1 2" key="1">
    <citation type="submission" date="2018-08" db="EMBL/GenBank/DDBJ databases">
        <title>Salinimonas sediminis sp. nov., a piezophilic bacterium isolated from a deep-sea sediment sample from the New Britain Trench.</title>
        <authorList>
            <person name="Cao J."/>
        </authorList>
    </citation>
    <scope>NUCLEOTIDE SEQUENCE [LARGE SCALE GENOMIC DNA]</scope>
    <source>
        <strain evidence="1 2">N102</strain>
    </source>
</reference>
<dbReference type="AlphaFoldDB" id="A0A346NHU3"/>
<gene>
    <name evidence="1" type="ORF">D0Y50_01175</name>
</gene>
<evidence type="ECO:0000313" key="2">
    <source>
        <dbReference type="Proteomes" id="UP000262073"/>
    </source>
</evidence>
<accession>A0A346NHU3</accession>
<dbReference type="EMBL" id="CP031769">
    <property type="protein sequence ID" value="AXR05100.1"/>
    <property type="molecule type" value="Genomic_DNA"/>
</dbReference>
<name>A0A346NHU3_9ALTE</name>
<dbReference type="Proteomes" id="UP000262073">
    <property type="component" value="Chromosome"/>
</dbReference>
<keyword evidence="2" id="KW-1185">Reference proteome</keyword>
<sequence length="61" mass="6772">MQVASAALLSNGTLLSMLSLTAISHTGWRRLYPTANRQPVLRLAARPYPNDLKARIKKLIL</sequence>
<proteinExistence type="predicted"/>
<protein>
    <submittedName>
        <fullName evidence="1">Uncharacterized protein</fullName>
    </submittedName>
</protein>
<evidence type="ECO:0000313" key="1">
    <source>
        <dbReference type="EMBL" id="AXR05100.1"/>
    </source>
</evidence>